<keyword evidence="3" id="KW-1185">Reference proteome</keyword>
<protein>
    <submittedName>
        <fullName evidence="2">Uncharacterized protein</fullName>
    </submittedName>
</protein>
<dbReference type="Proteomes" id="UP000837857">
    <property type="component" value="Chromosome 23"/>
</dbReference>
<reference evidence="2" key="1">
    <citation type="submission" date="2022-03" db="EMBL/GenBank/DDBJ databases">
        <authorList>
            <person name="Martin H S."/>
        </authorList>
    </citation>
    <scope>NUCLEOTIDE SEQUENCE</scope>
</reference>
<proteinExistence type="predicted"/>
<dbReference type="EMBL" id="OW152835">
    <property type="protein sequence ID" value="CAH2056604.1"/>
    <property type="molecule type" value="Genomic_DNA"/>
</dbReference>
<evidence type="ECO:0000256" key="1">
    <source>
        <dbReference type="SAM" id="MobiDB-lite"/>
    </source>
</evidence>
<sequence length="310" mass="34101">MYSDHVIIIANVTFGDQRGRGENVRSDVHAFESRVGTRWRFDPNSESRANRGRVITQVISQSVDLSVGARDVAATFPHQRAKGTAVDGARESTGIATGARQQGPTKSSKHLVIESNDARRIPPVLGSKCFPSARTRFWRAHLFCILLSFDSLGTESVNVIIALRARSHAPPRQMCALVSARERSCVDPRGEWGRGGFCYAPDDALTPIASNGRDNRARLPPPYTCIRNWPRAHLPAAARAPRDQLVNEPNKSRHSGPPLKAQVPIAEEEREHKTSGGKDQNLDATKTRCNAGLQSGIRFTSPAYHQRLTC</sequence>
<gene>
    <name evidence="2" type="ORF">IPOD504_LOCUS9783</name>
</gene>
<accession>A0ABN8IIL0</accession>
<feature type="region of interest" description="Disordered" evidence="1">
    <location>
        <begin position="238"/>
        <end position="284"/>
    </location>
</feature>
<evidence type="ECO:0000313" key="3">
    <source>
        <dbReference type="Proteomes" id="UP000837857"/>
    </source>
</evidence>
<evidence type="ECO:0000313" key="2">
    <source>
        <dbReference type="EMBL" id="CAH2056604.1"/>
    </source>
</evidence>
<feature type="non-terminal residue" evidence="2">
    <location>
        <position position="310"/>
    </location>
</feature>
<feature type="region of interest" description="Disordered" evidence="1">
    <location>
        <begin position="83"/>
        <end position="109"/>
    </location>
</feature>
<name>A0ABN8IIL0_9NEOP</name>
<feature type="compositionally biased region" description="Basic and acidic residues" evidence="1">
    <location>
        <begin position="267"/>
        <end position="276"/>
    </location>
</feature>
<organism evidence="2 3">
    <name type="scientific">Iphiclides podalirius</name>
    <name type="common">scarce swallowtail</name>
    <dbReference type="NCBI Taxonomy" id="110791"/>
    <lineage>
        <taxon>Eukaryota</taxon>
        <taxon>Metazoa</taxon>
        <taxon>Ecdysozoa</taxon>
        <taxon>Arthropoda</taxon>
        <taxon>Hexapoda</taxon>
        <taxon>Insecta</taxon>
        <taxon>Pterygota</taxon>
        <taxon>Neoptera</taxon>
        <taxon>Endopterygota</taxon>
        <taxon>Lepidoptera</taxon>
        <taxon>Glossata</taxon>
        <taxon>Ditrysia</taxon>
        <taxon>Papilionoidea</taxon>
        <taxon>Papilionidae</taxon>
        <taxon>Papilioninae</taxon>
        <taxon>Iphiclides</taxon>
    </lineage>
</organism>